<name>A0AA41QYU1_9MICO</name>
<evidence type="ECO:0000313" key="3">
    <source>
        <dbReference type="Proteomes" id="UP001165341"/>
    </source>
</evidence>
<keyword evidence="1" id="KW-0812">Transmembrane</keyword>
<keyword evidence="1" id="KW-1133">Transmembrane helix</keyword>
<dbReference type="Proteomes" id="UP001165341">
    <property type="component" value="Unassembled WGS sequence"/>
</dbReference>
<comment type="caution">
    <text evidence="2">The sequence shown here is derived from an EMBL/GenBank/DDBJ whole genome shotgun (WGS) entry which is preliminary data.</text>
</comment>
<feature type="transmembrane region" description="Helical" evidence="1">
    <location>
        <begin position="27"/>
        <end position="51"/>
    </location>
</feature>
<feature type="transmembrane region" description="Helical" evidence="1">
    <location>
        <begin position="63"/>
        <end position="87"/>
    </location>
</feature>
<accession>A0AA41QYU1</accession>
<organism evidence="2 3">
    <name type="scientific">Cryobacterium zhongshanensis</name>
    <dbReference type="NCBI Taxonomy" id="2928153"/>
    <lineage>
        <taxon>Bacteria</taxon>
        <taxon>Bacillati</taxon>
        <taxon>Actinomycetota</taxon>
        <taxon>Actinomycetes</taxon>
        <taxon>Micrococcales</taxon>
        <taxon>Microbacteriaceae</taxon>
        <taxon>Cryobacterium</taxon>
    </lineage>
</organism>
<reference evidence="2" key="1">
    <citation type="submission" date="2022-03" db="EMBL/GenBank/DDBJ databases">
        <title>Cryobacterium sp. nov. strain ZS14-85, isolated from Antarctic soil.</title>
        <authorList>
            <person name="Li J."/>
            <person name="Niu G."/>
        </authorList>
    </citation>
    <scope>NUCLEOTIDE SEQUENCE</scope>
    <source>
        <strain evidence="2">ZS14-85</strain>
    </source>
</reference>
<keyword evidence="1" id="KW-0472">Membrane</keyword>
<protein>
    <submittedName>
        <fullName evidence="2">Uncharacterized protein</fullName>
    </submittedName>
</protein>
<keyword evidence="3" id="KW-1185">Reference proteome</keyword>
<dbReference type="EMBL" id="JALGAR010000006">
    <property type="protein sequence ID" value="MCI4659639.1"/>
    <property type="molecule type" value="Genomic_DNA"/>
</dbReference>
<sequence length="102" mass="10909">MSKEPSADADPRIAIPLRVALFASKEMVAVVGLLGITTVIFFAMFVYAASFLPQASSQTPHRLVLAIALFTAVCSLATGATIAQYAIRKNIATYCRDHPLPV</sequence>
<proteinExistence type="predicted"/>
<evidence type="ECO:0000256" key="1">
    <source>
        <dbReference type="SAM" id="Phobius"/>
    </source>
</evidence>
<dbReference type="RefSeq" id="WP_243013130.1">
    <property type="nucleotide sequence ID" value="NZ_JALGAR010000006.1"/>
</dbReference>
<gene>
    <name evidence="2" type="ORF">MQH31_17685</name>
</gene>
<evidence type="ECO:0000313" key="2">
    <source>
        <dbReference type="EMBL" id="MCI4659639.1"/>
    </source>
</evidence>
<dbReference type="AlphaFoldDB" id="A0AA41QYU1"/>